<dbReference type="PROSITE" id="PS00062">
    <property type="entry name" value="ALDOKETO_REDUCTASE_2"/>
    <property type="match status" value="1"/>
</dbReference>
<feature type="binding site" evidence="5">
    <location>
        <position position="112"/>
    </location>
    <ligand>
        <name>substrate</name>
    </ligand>
</feature>
<keyword evidence="9" id="KW-1185">Reference proteome</keyword>
<dbReference type="GO" id="GO:0016616">
    <property type="term" value="F:oxidoreductase activity, acting on the CH-OH group of donors, NAD or NADP as acceptor"/>
    <property type="evidence" value="ECO:0007669"/>
    <property type="project" value="UniProtKB-ARBA"/>
</dbReference>
<feature type="domain" description="NADP-dependent oxidoreductase" evidence="7">
    <location>
        <begin position="23"/>
        <end position="261"/>
    </location>
</feature>
<dbReference type="InterPro" id="IPR036812">
    <property type="entry name" value="NAD(P)_OxRdtase_dom_sf"/>
</dbReference>
<keyword evidence="2" id="KW-0521">NADP</keyword>
<comment type="caution">
    <text evidence="8">The sequence shown here is derived from an EMBL/GenBank/DDBJ whole genome shotgun (WGS) entry which is preliminary data.</text>
</comment>
<dbReference type="PANTHER" id="PTHR43827">
    <property type="entry name" value="2,5-DIKETO-D-GLUCONIC ACID REDUCTASE"/>
    <property type="match status" value="1"/>
</dbReference>
<name>A0A930VC16_9ACTN</name>
<evidence type="ECO:0000256" key="6">
    <source>
        <dbReference type="PIRSR" id="PIRSR000097-3"/>
    </source>
</evidence>
<dbReference type="InterPro" id="IPR023210">
    <property type="entry name" value="NADP_OxRdtase_dom"/>
</dbReference>
<dbReference type="PIRSF" id="PIRSF000097">
    <property type="entry name" value="AKR"/>
    <property type="match status" value="1"/>
</dbReference>
<dbReference type="AlphaFoldDB" id="A0A930VC16"/>
<dbReference type="PROSITE" id="PS00798">
    <property type="entry name" value="ALDOKETO_REDUCTASE_1"/>
    <property type="match status" value="1"/>
</dbReference>
<reference evidence="8" key="1">
    <citation type="submission" date="2020-11" db="EMBL/GenBank/DDBJ databases">
        <title>Nocardioides sp. nov., isolated from Soil of Cynanchum wilfordii Hemsley rhizosphere.</title>
        <authorList>
            <person name="Lee J.-S."/>
            <person name="Suh M.K."/>
            <person name="Kim J.-S."/>
        </authorList>
    </citation>
    <scope>NUCLEOTIDE SEQUENCE</scope>
    <source>
        <strain evidence="8">KCTC 19275</strain>
    </source>
</reference>
<dbReference type="Pfam" id="PF00248">
    <property type="entry name" value="Aldo_ket_red"/>
    <property type="match status" value="1"/>
</dbReference>
<evidence type="ECO:0000256" key="1">
    <source>
        <dbReference type="ARBA" id="ARBA00007905"/>
    </source>
</evidence>
<dbReference type="RefSeq" id="WP_194705040.1">
    <property type="nucleotide sequence ID" value="NZ_JADKPN010000001.1"/>
</dbReference>
<protein>
    <submittedName>
        <fullName evidence="8">Aldo/keto reductase</fullName>
    </submittedName>
</protein>
<feature type="active site" description="Proton donor" evidence="4">
    <location>
        <position position="56"/>
    </location>
</feature>
<dbReference type="Gene3D" id="3.20.20.100">
    <property type="entry name" value="NADP-dependent oxidoreductase domain"/>
    <property type="match status" value="1"/>
</dbReference>
<comment type="similarity">
    <text evidence="1">Belongs to the aldo/keto reductase family.</text>
</comment>
<sequence length="269" mass="29032">MSSSVDIPAETVALRGGGDFPLVGFGTWQLKGDECYDACLVALEAGYRHLDTATMYGNELEVGRALTDSGVPRDEVFVTTKYNPRSGRPELDVLGRSLEALGVDHVDLWLVHAPVDDRRNAAVWESFVKAQAAGTARDIGVSNFSGEQIDHVATATDVTPAVNQIEWRPQLHDPAVVEGHQARGVVLEGYSALKGGVLSHPVVTGIAEELDRTPAQVVVRWHVQHGIVVIPRSSQAERVRANADVGGFELTDEHMSALDGLGRRSGTRR</sequence>
<dbReference type="InterPro" id="IPR020471">
    <property type="entry name" value="AKR"/>
</dbReference>
<dbReference type="PRINTS" id="PR00069">
    <property type="entry name" value="ALDKETRDTASE"/>
</dbReference>
<feature type="site" description="Lowers pKa of active site Tyr" evidence="6">
    <location>
        <position position="81"/>
    </location>
</feature>
<evidence type="ECO:0000259" key="7">
    <source>
        <dbReference type="Pfam" id="PF00248"/>
    </source>
</evidence>
<keyword evidence="3" id="KW-0560">Oxidoreductase</keyword>
<organism evidence="8 9">
    <name type="scientific">Nocardioides islandensis</name>
    <dbReference type="NCBI Taxonomy" id="433663"/>
    <lineage>
        <taxon>Bacteria</taxon>
        <taxon>Bacillati</taxon>
        <taxon>Actinomycetota</taxon>
        <taxon>Actinomycetes</taxon>
        <taxon>Propionibacteriales</taxon>
        <taxon>Nocardioidaceae</taxon>
        <taxon>Nocardioides</taxon>
    </lineage>
</organism>
<dbReference type="Proteomes" id="UP000640489">
    <property type="component" value="Unassembled WGS sequence"/>
</dbReference>
<evidence type="ECO:0000256" key="4">
    <source>
        <dbReference type="PIRSR" id="PIRSR000097-1"/>
    </source>
</evidence>
<dbReference type="EMBL" id="JADKPN010000001">
    <property type="protein sequence ID" value="MBF4761857.1"/>
    <property type="molecule type" value="Genomic_DNA"/>
</dbReference>
<dbReference type="CDD" id="cd19071">
    <property type="entry name" value="AKR_AKR1-5-like"/>
    <property type="match status" value="1"/>
</dbReference>
<evidence type="ECO:0000256" key="3">
    <source>
        <dbReference type="ARBA" id="ARBA00023002"/>
    </source>
</evidence>
<dbReference type="InterPro" id="IPR018170">
    <property type="entry name" value="Aldo/ket_reductase_CS"/>
</dbReference>
<evidence type="ECO:0000256" key="2">
    <source>
        <dbReference type="ARBA" id="ARBA00022857"/>
    </source>
</evidence>
<accession>A0A930VC16</accession>
<dbReference type="SUPFAM" id="SSF51430">
    <property type="entry name" value="NAD(P)-linked oxidoreductase"/>
    <property type="match status" value="1"/>
</dbReference>
<dbReference type="FunFam" id="3.20.20.100:FF:000002">
    <property type="entry name" value="2,5-diketo-D-gluconic acid reductase A"/>
    <property type="match status" value="1"/>
</dbReference>
<proteinExistence type="inferred from homology"/>
<gene>
    <name evidence="8" type="ORF">ISU07_01850</name>
</gene>
<evidence type="ECO:0000256" key="5">
    <source>
        <dbReference type="PIRSR" id="PIRSR000097-2"/>
    </source>
</evidence>
<evidence type="ECO:0000313" key="9">
    <source>
        <dbReference type="Proteomes" id="UP000640489"/>
    </source>
</evidence>
<dbReference type="PANTHER" id="PTHR43827:SF3">
    <property type="entry name" value="NADP-DEPENDENT OXIDOREDUCTASE DOMAIN-CONTAINING PROTEIN"/>
    <property type="match status" value="1"/>
</dbReference>
<evidence type="ECO:0000313" key="8">
    <source>
        <dbReference type="EMBL" id="MBF4761857.1"/>
    </source>
</evidence>